<protein>
    <submittedName>
        <fullName evidence="2">Uncharacterized protein</fullName>
    </submittedName>
</protein>
<keyword evidence="1" id="KW-0732">Signal</keyword>
<dbReference type="Proteomes" id="UP001595961">
    <property type="component" value="Unassembled WGS sequence"/>
</dbReference>
<evidence type="ECO:0000313" key="2">
    <source>
        <dbReference type="EMBL" id="MFC4526981.1"/>
    </source>
</evidence>
<feature type="signal peptide" evidence="1">
    <location>
        <begin position="1"/>
        <end position="33"/>
    </location>
</feature>
<evidence type="ECO:0000313" key="3">
    <source>
        <dbReference type="Proteomes" id="UP001595961"/>
    </source>
</evidence>
<sequence length="159" mass="16680">MKGKHMQHASIRFARFAVVGLLVMASGLSSAMATDGLPSTGLGQSWPNATDVSASPRWHVYVFQRQGVRYIQVNDLNGKVHTAFAAAAGNFLGLPVGVDAAGLATPQEPLPVPASKKGEIVYQDAAVKVFVAPQADGSLRVFAASGDCTDPIECTSRIQ</sequence>
<feature type="chain" id="PRO_5046163489" evidence="1">
    <location>
        <begin position="34"/>
        <end position="159"/>
    </location>
</feature>
<proteinExistence type="predicted"/>
<reference evidence="3" key="1">
    <citation type="journal article" date="2019" name="Int. J. Syst. Evol. Microbiol.">
        <title>The Global Catalogue of Microorganisms (GCM) 10K type strain sequencing project: providing services to taxonomists for standard genome sequencing and annotation.</title>
        <authorList>
            <consortium name="The Broad Institute Genomics Platform"/>
            <consortium name="The Broad Institute Genome Sequencing Center for Infectious Disease"/>
            <person name="Wu L."/>
            <person name="Ma J."/>
        </authorList>
    </citation>
    <scope>NUCLEOTIDE SEQUENCE [LARGE SCALE GENOMIC DNA]</scope>
    <source>
        <strain evidence="3">CCM 4481</strain>
    </source>
</reference>
<name>A0ABV9C1W8_9GAMM</name>
<gene>
    <name evidence="2" type="ORF">ACFO5W_10100</name>
</gene>
<evidence type="ECO:0000256" key="1">
    <source>
        <dbReference type="SAM" id="SignalP"/>
    </source>
</evidence>
<keyword evidence="3" id="KW-1185">Reference proteome</keyword>
<dbReference type="RefSeq" id="WP_266148882.1">
    <property type="nucleotide sequence ID" value="NZ_CP064028.1"/>
</dbReference>
<organism evidence="2 3">
    <name type="scientific">Dyella halodurans</name>
    <dbReference type="NCBI Taxonomy" id="1920171"/>
    <lineage>
        <taxon>Bacteria</taxon>
        <taxon>Pseudomonadati</taxon>
        <taxon>Pseudomonadota</taxon>
        <taxon>Gammaproteobacteria</taxon>
        <taxon>Lysobacterales</taxon>
        <taxon>Rhodanobacteraceae</taxon>
        <taxon>Dyella</taxon>
    </lineage>
</organism>
<accession>A0ABV9C1W8</accession>
<dbReference type="EMBL" id="JBHSGA010000017">
    <property type="protein sequence ID" value="MFC4526981.1"/>
    <property type="molecule type" value="Genomic_DNA"/>
</dbReference>
<comment type="caution">
    <text evidence="2">The sequence shown here is derived from an EMBL/GenBank/DDBJ whole genome shotgun (WGS) entry which is preliminary data.</text>
</comment>